<feature type="compositionally biased region" description="Basic and acidic residues" evidence="1">
    <location>
        <begin position="800"/>
        <end position="809"/>
    </location>
</feature>
<name>A0A9P6C0G2_9AGAR</name>
<dbReference type="EMBL" id="MU151239">
    <property type="protein sequence ID" value="KAF9446557.1"/>
    <property type="molecule type" value="Genomic_DNA"/>
</dbReference>
<feature type="compositionally biased region" description="Polar residues" evidence="1">
    <location>
        <begin position="515"/>
        <end position="525"/>
    </location>
</feature>
<dbReference type="AlphaFoldDB" id="A0A9P6C0G2"/>
<feature type="compositionally biased region" description="Basic and acidic residues" evidence="1">
    <location>
        <begin position="227"/>
        <end position="248"/>
    </location>
</feature>
<evidence type="ECO:0000259" key="2">
    <source>
        <dbReference type="Pfam" id="PF08914"/>
    </source>
</evidence>
<feature type="compositionally biased region" description="Acidic residues" evidence="1">
    <location>
        <begin position="810"/>
        <end position="822"/>
    </location>
</feature>
<feature type="compositionally biased region" description="Polar residues" evidence="1">
    <location>
        <begin position="564"/>
        <end position="575"/>
    </location>
</feature>
<dbReference type="Gene3D" id="1.10.10.60">
    <property type="entry name" value="Homeodomain-like"/>
    <property type="match status" value="2"/>
</dbReference>
<dbReference type="OrthoDB" id="435460at2759"/>
<feature type="compositionally biased region" description="Basic and acidic residues" evidence="1">
    <location>
        <begin position="185"/>
        <end position="198"/>
    </location>
</feature>
<sequence>MSGRNTFSSAEDVHLVEYIARARPNPAGRQGNEIYKILVEDADRWPWGQKHSWQSWREHYRNNKAKFDRKIAKYQKEQNIDPDEEVGLGNRHSQRNEFTSDEDRLLVKYLATYNPQLRGRNGNETFKRLVNNAEKKWNWSKTHTWHSWRHRYVSNEENFNRAIKKYQERHGIPVPLIPKLGTVDSRVERPTKRQKIIEEADSQETEWAKIDWSTPRQGEAPTRTQSRNHDQNDKEVVLREPRRNEPRRARPSVQKEPSENSQGEGDESDYEDDGEPPNSEDYVGEIFQEPNEDEGGGPPTSATDDDRQDSPDVDLRGEHINGHLDVPSKEGMLKGTLPIPEQSDAVKVERPSPKSPPKPPPKPRPSVNHHNFTLLSQSQRRHNDDPFEDSQSSPEKDRALKASRKRPPKLLEGAFGNRLNRKRPRKVMESSTDDSDEEVEPPWPPQRTIANTHVLPPSQDKNQSTQAGKITKKKVVEDKAVEQRRREKGKEKAVDVDDHDSSPDGKGARRPSEPRSPQTQLSDVQDTPGAGPSRIGTVRRQHTDTFLPPPPPATLIPKRHSTGGIISSTASKNSTSRTINFRQEFANKVLRQPVHRPSSRTSHTSSVISEEDNQLFQQLGIQMAIHLLSEEFGFTEAVVRELWTELKSLRVLRDALNEMKESADRTMTEYIEGISMVSRNSDYSPAGSVRKSMTKSPATAMATPASVATSGSATNRRKRKSSIGLSGKALEIRPVDMGEASAAMEAEYAPLSGTRAGKYLRLAKMGREDEALEREQRRVSSIALSPRRDLFQQQEQEQGDDQRQARGDEEGADEGESGSVVDEVEIEIQDMDDDEIDDDEQVFSAPPNGNAVGETHEVDQVDEQQRHMEVDSPSPRIEEHQASPDQQDTEHQEHRPEDSETEILKVNDDLPLEGDDDEIVNIESDPSGEAEVVAMVQGDAERWKNYEHLFRAANRHNVTALRELEKTFDPGFLMQWLGNQVELR</sequence>
<feature type="region of interest" description="Disordered" evidence="1">
    <location>
        <begin position="682"/>
        <end position="725"/>
    </location>
</feature>
<comment type="caution">
    <text evidence="3">The sequence shown here is derived from an EMBL/GenBank/DDBJ whole genome shotgun (WGS) entry which is preliminary data.</text>
</comment>
<feature type="region of interest" description="Disordered" evidence="1">
    <location>
        <begin position="768"/>
        <end position="822"/>
    </location>
</feature>
<dbReference type="CDD" id="cd11655">
    <property type="entry name" value="rap1_myb-like"/>
    <property type="match status" value="2"/>
</dbReference>
<feature type="compositionally biased region" description="Basic and acidic residues" evidence="1">
    <location>
        <begin position="859"/>
        <end position="908"/>
    </location>
</feature>
<dbReference type="InterPro" id="IPR009057">
    <property type="entry name" value="Homeodomain-like_sf"/>
</dbReference>
<dbReference type="InterPro" id="IPR015010">
    <property type="entry name" value="TERF2IP_Myb"/>
</dbReference>
<reference evidence="3" key="1">
    <citation type="submission" date="2020-11" db="EMBL/GenBank/DDBJ databases">
        <authorList>
            <consortium name="DOE Joint Genome Institute"/>
            <person name="Ahrendt S."/>
            <person name="Riley R."/>
            <person name="Andreopoulos W."/>
            <person name="Labutti K."/>
            <person name="Pangilinan J."/>
            <person name="Ruiz-Duenas F.J."/>
            <person name="Barrasa J.M."/>
            <person name="Sanchez-Garcia M."/>
            <person name="Camarero S."/>
            <person name="Miyauchi S."/>
            <person name="Serrano A."/>
            <person name="Linde D."/>
            <person name="Babiker R."/>
            <person name="Drula E."/>
            <person name="Ayuso-Fernandez I."/>
            <person name="Pacheco R."/>
            <person name="Padilla G."/>
            <person name="Ferreira P."/>
            <person name="Barriuso J."/>
            <person name="Kellner H."/>
            <person name="Castanera R."/>
            <person name="Alfaro M."/>
            <person name="Ramirez L."/>
            <person name="Pisabarro A.G."/>
            <person name="Kuo A."/>
            <person name="Tritt A."/>
            <person name="Lipzen A."/>
            <person name="He G."/>
            <person name="Yan M."/>
            <person name="Ng V."/>
            <person name="Cullen D."/>
            <person name="Martin F."/>
            <person name="Rosso M.-N."/>
            <person name="Henrissat B."/>
            <person name="Hibbett D."/>
            <person name="Martinez A.T."/>
            <person name="Grigoriev I.V."/>
        </authorList>
    </citation>
    <scope>NUCLEOTIDE SEQUENCE</scope>
    <source>
        <strain evidence="3">MF-IS2</strain>
    </source>
</reference>
<proteinExistence type="predicted"/>
<evidence type="ECO:0000313" key="4">
    <source>
        <dbReference type="Proteomes" id="UP000807342"/>
    </source>
</evidence>
<evidence type="ECO:0000256" key="1">
    <source>
        <dbReference type="SAM" id="MobiDB-lite"/>
    </source>
</evidence>
<gene>
    <name evidence="3" type="ORF">P691DRAFT_803701</name>
</gene>
<dbReference type="Pfam" id="PF08914">
    <property type="entry name" value="Myb_Rap1"/>
    <property type="match status" value="2"/>
</dbReference>
<feature type="domain" description="TERF2-interacting telomeric protein 1 Myb" evidence="2">
    <location>
        <begin position="7"/>
        <end position="62"/>
    </location>
</feature>
<feature type="compositionally biased region" description="Pro residues" evidence="1">
    <location>
        <begin position="353"/>
        <end position="364"/>
    </location>
</feature>
<feature type="compositionally biased region" description="Basic and acidic residues" evidence="1">
    <location>
        <begin position="474"/>
        <end position="513"/>
    </location>
</feature>
<feature type="region of interest" description="Disordered" evidence="1">
    <location>
        <begin position="185"/>
        <end position="575"/>
    </location>
</feature>
<evidence type="ECO:0000313" key="3">
    <source>
        <dbReference type="EMBL" id="KAF9446557.1"/>
    </source>
</evidence>
<dbReference type="Proteomes" id="UP000807342">
    <property type="component" value="Unassembled WGS sequence"/>
</dbReference>
<feature type="compositionally biased region" description="Polar residues" evidence="1">
    <location>
        <begin position="368"/>
        <end position="378"/>
    </location>
</feature>
<keyword evidence="4" id="KW-1185">Reference proteome</keyword>
<feature type="compositionally biased region" description="Basic and acidic residues" evidence="1">
    <location>
        <begin position="304"/>
        <end position="332"/>
    </location>
</feature>
<feature type="region of interest" description="Disordered" evidence="1">
    <location>
        <begin position="859"/>
        <end position="914"/>
    </location>
</feature>
<feature type="compositionally biased region" description="Acidic residues" evidence="1">
    <location>
        <begin position="431"/>
        <end position="440"/>
    </location>
</feature>
<organism evidence="3 4">
    <name type="scientific">Macrolepiota fuliginosa MF-IS2</name>
    <dbReference type="NCBI Taxonomy" id="1400762"/>
    <lineage>
        <taxon>Eukaryota</taxon>
        <taxon>Fungi</taxon>
        <taxon>Dikarya</taxon>
        <taxon>Basidiomycota</taxon>
        <taxon>Agaricomycotina</taxon>
        <taxon>Agaricomycetes</taxon>
        <taxon>Agaricomycetidae</taxon>
        <taxon>Agaricales</taxon>
        <taxon>Agaricineae</taxon>
        <taxon>Agaricaceae</taxon>
        <taxon>Macrolepiota</taxon>
    </lineage>
</organism>
<dbReference type="SUPFAM" id="SSF46689">
    <property type="entry name" value="Homeodomain-like"/>
    <property type="match status" value="2"/>
</dbReference>
<protein>
    <recommendedName>
        <fullName evidence="2">TERF2-interacting telomeric protein 1 Myb domain-containing protein</fullName>
    </recommendedName>
</protein>
<accession>A0A9P6C0G2</accession>
<feature type="domain" description="TERF2-interacting telomeric protein 1 Myb" evidence="2">
    <location>
        <begin position="98"/>
        <end position="154"/>
    </location>
</feature>
<feature type="compositionally biased region" description="Polar residues" evidence="1">
    <location>
        <begin position="459"/>
        <end position="468"/>
    </location>
</feature>
<feature type="compositionally biased region" description="Acidic residues" evidence="1">
    <location>
        <begin position="264"/>
        <end position="275"/>
    </location>
</feature>
<feature type="compositionally biased region" description="Basic and acidic residues" evidence="1">
    <location>
        <begin position="768"/>
        <end position="778"/>
    </location>
</feature>